<evidence type="ECO:0000259" key="7">
    <source>
        <dbReference type="Pfam" id="PF00892"/>
    </source>
</evidence>
<dbReference type="SUPFAM" id="SSF103481">
    <property type="entry name" value="Multidrug resistance efflux transporter EmrE"/>
    <property type="match status" value="2"/>
</dbReference>
<evidence type="ECO:0000256" key="4">
    <source>
        <dbReference type="ARBA" id="ARBA00022989"/>
    </source>
</evidence>
<feature type="transmembrane region" description="Helical" evidence="6">
    <location>
        <begin position="177"/>
        <end position="196"/>
    </location>
</feature>
<name>A0A6G6WA75_9ACTN</name>
<proteinExistence type="inferred from homology"/>
<feature type="domain" description="EamA" evidence="7">
    <location>
        <begin position="8"/>
        <end position="134"/>
    </location>
</feature>
<feature type="transmembrane region" description="Helical" evidence="6">
    <location>
        <begin position="64"/>
        <end position="83"/>
    </location>
</feature>
<evidence type="ECO:0000313" key="8">
    <source>
        <dbReference type="EMBL" id="QIG42005.1"/>
    </source>
</evidence>
<evidence type="ECO:0000313" key="9">
    <source>
        <dbReference type="Proteomes" id="UP000502996"/>
    </source>
</evidence>
<evidence type="ECO:0000256" key="5">
    <source>
        <dbReference type="ARBA" id="ARBA00023136"/>
    </source>
</evidence>
<keyword evidence="9" id="KW-1185">Reference proteome</keyword>
<reference evidence="8 9" key="1">
    <citation type="submission" date="2020-02" db="EMBL/GenBank/DDBJ databases">
        <title>Full genome sequence of Nocardioides sp. R-3366.</title>
        <authorList>
            <person name="Im W.-T."/>
        </authorList>
    </citation>
    <scope>NUCLEOTIDE SEQUENCE [LARGE SCALE GENOMIC DNA]</scope>
    <source>
        <strain evidence="8 9">R-3366</strain>
    </source>
</reference>
<keyword evidence="4 6" id="KW-1133">Transmembrane helix</keyword>
<dbReference type="KEGG" id="nano:G5V58_03740"/>
<feature type="transmembrane region" description="Helical" evidence="6">
    <location>
        <begin position="264"/>
        <end position="281"/>
    </location>
</feature>
<feature type="transmembrane region" description="Helical" evidence="6">
    <location>
        <begin position="145"/>
        <end position="165"/>
    </location>
</feature>
<evidence type="ECO:0000256" key="3">
    <source>
        <dbReference type="ARBA" id="ARBA00022692"/>
    </source>
</evidence>
<dbReference type="GO" id="GO:0016020">
    <property type="term" value="C:membrane"/>
    <property type="evidence" value="ECO:0007669"/>
    <property type="project" value="UniProtKB-SubCell"/>
</dbReference>
<dbReference type="PANTHER" id="PTHR32322">
    <property type="entry name" value="INNER MEMBRANE TRANSPORTER"/>
    <property type="match status" value="1"/>
</dbReference>
<accession>A0A6G6WA75</accession>
<dbReference type="InterPro" id="IPR037185">
    <property type="entry name" value="EmrE-like"/>
</dbReference>
<evidence type="ECO:0000256" key="2">
    <source>
        <dbReference type="ARBA" id="ARBA00007362"/>
    </source>
</evidence>
<sequence length="318" mass="32576">MAVPFTALCLLWGTTPIVIKAGLDAGWPPLWFCALRLLVAATLLAPVLLTAYAGAPLGAAGWRVVWPIGVFGMALNFGVTVWGQQFIGAALASLVVATQPITTTVIAHVVRREAPTPRFVAGLLAGAAGTVIVFRGAGVPGTRELVGALAVFAGVTVYGGCFVWINARAGGLDVLRVVAGQNLIGGVLVAAAALLLEGAPRVPERADSWVLFAYLAVLSSIVAVVLANRLIARLGAARFSVLSFITPIVGVVASVLLLGERLDHTTVVGAVVIGLALLLTLGPRVAGGVSGGPSPGRARWRWPSRRAAAGSARAAARR</sequence>
<feature type="transmembrane region" description="Helical" evidence="6">
    <location>
        <begin position="239"/>
        <end position="258"/>
    </location>
</feature>
<evidence type="ECO:0000256" key="1">
    <source>
        <dbReference type="ARBA" id="ARBA00004141"/>
    </source>
</evidence>
<protein>
    <submittedName>
        <fullName evidence="8">DMT family transporter</fullName>
    </submittedName>
</protein>
<dbReference type="Proteomes" id="UP000502996">
    <property type="component" value="Chromosome"/>
</dbReference>
<comment type="similarity">
    <text evidence="2">Belongs to the EamA transporter family.</text>
</comment>
<organism evidence="8 9">
    <name type="scientific">Nocardioides anomalus</name>
    <dbReference type="NCBI Taxonomy" id="2712223"/>
    <lineage>
        <taxon>Bacteria</taxon>
        <taxon>Bacillati</taxon>
        <taxon>Actinomycetota</taxon>
        <taxon>Actinomycetes</taxon>
        <taxon>Propionibacteriales</taxon>
        <taxon>Nocardioidaceae</taxon>
        <taxon>Nocardioides</taxon>
    </lineage>
</organism>
<comment type="subcellular location">
    <subcellularLocation>
        <location evidence="1">Membrane</location>
        <topology evidence="1">Multi-pass membrane protein</topology>
    </subcellularLocation>
</comment>
<dbReference type="RefSeq" id="WP_165228887.1">
    <property type="nucleotide sequence ID" value="NZ_CP049257.1"/>
</dbReference>
<feature type="transmembrane region" description="Helical" evidence="6">
    <location>
        <begin position="89"/>
        <end position="107"/>
    </location>
</feature>
<feature type="transmembrane region" description="Helical" evidence="6">
    <location>
        <begin position="30"/>
        <end position="52"/>
    </location>
</feature>
<keyword evidence="3 6" id="KW-0812">Transmembrane</keyword>
<dbReference type="InterPro" id="IPR000620">
    <property type="entry name" value="EamA_dom"/>
</dbReference>
<feature type="domain" description="EamA" evidence="7">
    <location>
        <begin position="146"/>
        <end position="281"/>
    </location>
</feature>
<gene>
    <name evidence="8" type="ORF">G5V58_03740</name>
</gene>
<dbReference type="InterPro" id="IPR050638">
    <property type="entry name" value="AA-Vitamin_Transporters"/>
</dbReference>
<feature type="transmembrane region" description="Helical" evidence="6">
    <location>
        <begin position="208"/>
        <end position="227"/>
    </location>
</feature>
<dbReference type="Pfam" id="PF00892">
    <property type="entry name" value="EamA"/>
    <property type="match status" value="2"/>
</dbReference>
<dbReference type="PANTHER" id="PTHR32322:SF2">
    <property type="entry name" value="EAMA DOMAIN-CONTAINING PROTEIN"/>
    <property type="match status" value="1"/>
</dbReference>
<evidence type="ECO:0000256" key="6">
    <source>
        <dbReference type="SAM" id="Phobius"/>
    </source>
</evidence>
<keyword evidence="5 6" id="KW-0472">Membrane</keyword>
<dbReference type="AlphaFoldDB" id="A0A6G6WA75"/>
<feature type="transmembrane region" description="Helical" evidence="6">
    <location>
        <begin position="119"/>
        <end position="139"/>
    </location>
</feature>
<dbReference type="EMBL" id="CP049257">
    <property type="protein sequence ID" value="QIG42005.1"/>
    <property type="molecule type" value="Genomic_DNA"/>
</dbReference>